<dbReference type="PANTHER" id="PTHR24027">
    <property type="entry name" value="CADHERIN-23"/>
    <property type="match status" value="1"/>
</dbReference>
<feature type="transmembrane region" description="Helical" evidence="6">
    <location>
        <begin position="231"/>
        <end position="253"/>
    </location>
</feature>
<sequence>MVNFFIYSTIYPQAIFTLACPIVQQQLPHTIAQIAVNDSDSGINAEVFYHLSPVSSPSFGSSLCSWKNSHSGPAQRLDEKTGSLFVGPNGLDRERQSFYKFVVAVSDGAATVDRPALFPQERHVVQTVVHITVEDENDNAPRIIYPESQTVSAFQTTDPSLQPPGKIPAYHLDRYNSPSGLPSGYEHPADVSDGTNLRWAKLNSPVSPPVSSDLRNAGDTTLLSSLSSPDVFWAAIICLIIATGVLIFLIVLITTVTCHRRMKPAGPSSLNSETRQNEWAQSDEGIHDSRYGSCPLDNVEMNISKNSPGISVRSRQKYDLFGQKTVVRAFVSKECENLVMTSYSLAY</sequence>
<gene>
    <name evidence="8" type="ORF">FGIG_00414</name>
</gene>
<keyword evidence="6" id="KW-1133">Transmembrane helix</keyword>
<dbReference type="PROSITE" id="PS50268">
    <property type="entry name" value="CADHERIN_2"/>
    <property type="match status" value="1"/>
</dbReference>
<comment type="caution">
    <text evidence="8">The sequence shown here is derived from an EMBL/GenBank/DDBJ whole genome shotgun (WGS) entry which is preliminary data.</text>
</comment>
<keyword evidence="6" id="KW-0812">Transmembrane</keyword>
<dbReference type="PROSITE" id="PS00232">
    <property type="entry name" value="CADHERIN_1"/>
    <property type="match status" value="1"/>
</dbReference>
<dbReference type="AlphaFoldDB" id="A0A504Y821"/>
<evidence type="ECO:0000256" key="1">
    <source>
        <dbReference type="ARBA" id="ARBA00004370"/>
    </source>
</evidence>
<dbReference type="Gene3D" id="2.60.40.60">
    <property type="entry name" value="Cadherins"/>
    <property type="match status" value="1"/>
</dbReference>
<comment type="subcellular location">
    <subcellularLocation>
        <location evidence="1">Membrane</location>
    </subcellularLocation>
</comment>
<evidence type="ECO:0000313" key="8">
    <source>
        <dbReference type="EMBL" id="TPP56711.1"/>
    </source>
</evidence>
<name>A0A504Y821_FASGI</name>
<dbReference type="SUPFAM" id="SSF49313">
    <property type="entry name" value="Cadherin-like"/>
    <property type="match status" value="1"/>
</dbReference>
<evidence type="ECO:0000259" key="7">
    <source>
        <dbReference type="PROSITE" id="PS50268"/>
    </source>
</evidence>
<keyword evidence="4 6" id="KW-0472">Membrane</keyword>
<accession>A0A504Y821</accession>
<evidence type="ECO:0000256" key="2">
    <source>
        <dbReference type="ARBA" id="ARBA00022737"/>
    </source>
</evidence>
<dbReference type="GO" id="GO:0045296">
    <property type="term" value="F:cadherin binding"/>
    <property type="evidence" value="ECO:0007669"/>
    <property type="project" value="TreeGrafter"/>
</dbReference>
<keyword evidence="9" id="KW-1185">Reference proteome</keyword>
<dbReference type="InterPro" id="IPR002126">
    <property type="entry name" value="Cadherin-like_dom"/>
</dbReference>
<evidence type="ECO:0000256" key="4">
    <source>
        <dbReference type="ARBA" id="ARBA00023136"/>
    </source>
</evidence>
<evidence type="ECO:0000313" key="9">
    <source>
        <dbReference type="Proteomes" id="UP000316759"/>
    </source>
</evidence>
<dbReference type="InterPro" id="IPR020894">
    <property type="entry name" value="Cadherin_CS"/>
</dbReference>
<dbReference type="STRING" id="46835.A0A504Y821"/>
<dbReference type="PANTHER" id="PTHR24027:SF438">
    <property type="entry name" value="CADHERIN 23"/>
    <property type="match status" value="1"/>
</dbReference>
<keyword evidence="2" id="KW-0677">Repeat</keyword>
<dbReference type="GO" id="GO:0007156">
    <property type="term" value="P:homophilic cell adhesion via plasma membrane adhesion molecules"/>
    <property type="evidence" value="ECO:0007669"/>
    <property type="project" value="InterPro"/>
</dbReference>
<keyword evidence="3 5" id="KW-0106">Calcium</keyword>
<dbReference type="Proteomes" id="UP000316759">
    <property type="component" value="Unassembled WGS sequence"/>
</dbReference>
<evidence type="ECO:0000256" key="3">
    <source>
        <dbReference type="ARBA" id="ARBA00022837"/>
    </source>
</evidence>
<dbReference type="SMART" id="SM00112">
    <property type="entry name" value="CA"/>
    <property type="match status" value="1"/>
</dbReference>
<dbReference type="InterPro" id="IPR039808">
    <property type="entry name" value="Cadherin"/>
</dbReference>
<proteinExistence type="predicted"/>
<dbReference type="GO" id="GO:0008013">
    <property type="term" value="F:beta-catenin binding"/>
    <property type="evidence" value="ECO:0007669"/>
    <property type="project" value="TreeGrafter"/>
</dbReference>
<dbReference type="EMBL" id="SUNJ01014171">
    <property type="protein sequence ID" value="TPP56711.1"/>
    <property type="molecule type" value="Genomic_DNA"/>
</dbReference>
<feature type="domain" description="Cadherin" evidence="7">
    <location>
        <begin position="31"/>
        <end position="143"/>
    </location>
</feature>
<dbReference type="InterPro" id="IPR015919">
    <property type="entry name" value="Cadherin-like_sf"/>
</dbReference>
<dbReference type="OrthoDB" id="6252479at2759"/>
<dbReference type="GO" id="GO:0005509">
    <property type="term" value="F:calcium ion binding"/>
    <property type="evidence" value="ECO:0007669"/>
    <property type="project" value="UniProtKB-UniRule"/>
</dbReference>
<protein>
    <recommendedName>
        <fullName evidence="7">Cadherin domain-containing protein</fullName>
    </recommendedName>
</protein>
<dbReference type="GO" id="GO:0016342">
    <property type="term" value="C:catenin complex"/>
    <property type="evidence" value="ECO:0007669"/>
    <property type="project" value="TreeGrafter"/>
</dbReference>
<organism evidence="8 9">
    <name type="scientific">Fasciola gigantica</name>
    <name type="common">Giant liver fluke</name>
    <dbReference type="NCBI Taxonomy" id="46835"/>
    <lineage>
        <taxon>Eukaryota</taxon>
        <taxon>Metazoa</taxon>
        <taxon>Spiralia</taxon>
        <taxon>Lophotrochozoa</taxon>
        <taxon>Platyhelminthes</taxon>
        <taxon>Trematoda</taxon>
        <taxon>Digenea</taxon>
        <taxon>Plagiorchiida</taxon>
        <taxon>Echinostomata</taxon>
        <taxon>Echinostomatoidea</taxon>
        <taxon>Fasciolidae</taxon>
        <taxon>Fasciola</taxon>
    </lineage>
</organism>
<dbReference type="GO" id="GO:0016477">
    <property type="term" value="P:cell migration"/>
    <property type="evidence" value="ECO:0007669"/>
    <property type="project" value="TreeGrafter"/>
</dbReference>
<dbReference type="CDD" id="cd11304">
    <property type="entry name" value="Cadherin_repeat"/>
    <property type="match status" value="1"/>
</dbReference>
<evidence type="ECO:0000256" key="6">
    <source>
        <dbReference type="SAM" id="Phobius"/>
    </source>
</evidence>
<evidence type="ECO:0000256" key="5">
    <source>
        <dbReference type="PROSITE-ProRule" id="PRU00043"/>
    </source>
</evidence>
<reference evidence="8 9" key="1">
    <citation type="submission" date="2019-04" db="EMBL/GenBank/DDBJ databases">
        <title>Annotation for the trematode Fasciola gigantica.</title>
        <authorList>
            <person name="Choi Y.-J."/>
        </authorList>
    </citation>
    <scope>NUCLEOTIDE SEQUENCE [LARGE SCALE GENOMIC DNA]</scope>
    <source>
        <strain evidence="8">Uganda_cow_1</strain>
    </source>
</reference>